<dbReference type="Proteomes" id="UP001346149">
    <property type="component" value="Unassembled WGS sequence"/>
</dbReference>
<proteinExistence type="predicted"/>
<name>A0AAN7QGL6_TRANT</name>
<dbReference type="SUPFAM" id="SSF75217">
    <property type="entry name" value="alpha/beta knot"/>
    <property type="match status" value="1"/>
</dbReference>
<evidence type="ECO:0000313" key="1">
    <source>
        <dbReference type="EMBL" id="KAK4767386.1"/>
    </source>
</evidence>
<organism evidence="1 2">
    <name type="scientific">Trapa natans</name>
    <name type="common">Water chestnut</name>
    <dbReference type="NCBI Taxonomy" id="22666"/>
    <lineage>
        <taxon>Eukaryota</taxon>
        <taxon>Viridiplantae</taxon>
        <taxon>Streptophyta</taxon>
        <taxon>Embryophyta</taxon>
        <taxon>Tracheophyta</taxon>
        <taxon>Spermatophyta</taxon>
        <taxon>Magnoliopsida</taxon>
        <taxon>eudicotyledons</taxon>
        <taxon>Gunneridae</taxon>
        <taxon>Pentapetalae</taxon>
        <taxon>rosids</taxon>
        <taxon>malvids</taxon>
        <taxon>Myrtales</taxon>
        <taxon>Lythraceae</taxon>
        <taxon>Trapa</taxon>
    </lineage>
</organism>
<dbReference type="GO" id="GO:0003723">
    <property type="term" value="F:RNA binding"/>
    <property type="evidence" value="ECO:0007669"/>
    <property type="project" value="TreeGrafter"/>
</dbReference>
<dbReference type="InterPro" id="IPR051259">
    <property type="entry name" value="rRNA_Methyltransferase"/>
</dbReference>
<dbReference type="PANTHER" id="PTHR43191">
    <property type="entry name" value="RRNA METHYLTRANSFERASE 3"/>
    <property type="match status" value="1"/>
</dbReference>
<dbReference type="AlphaFoldDB" id="A0AAN7QGL6"/>
<dbReference type="PANTHER" id="PTHR43191:SF7">
    <property type="entry name" value="OBP33PEP LIKE PROTEIN"/>
    <property type="match status" value="1"/>
</dbReference>
<keyword evidence="2" id="KW-1185">Reference proteome</keyword>
<reference evidence="1 2" key="1">
    <citation type="journal article" date="2023" name="Hortic Res">
        <title>Pangenome of water caltrop reveals structural variations and asymmetric subgenome divergence after allopolyploidization.</title>
        <authorList>
            <person name="Zhang X."/>
            <person name="Chen Y."/>
            <person name="Wang L."/>
            <person name="Yuan Y."/>
            <person name="Fang M."/>
            <person name="Shi L."/>
            <person name="Lu R."/>
            <person name="Comes H.P."/>
            <person name="Ma Y."/>
            <person name="Chen Y."/>
            <person name="Huang G."/>
            <person name="Zhou Y."/>
            <person name="Zheng Z."/>
            <person name="Qiu Y."/>
        </authorList>
    </citation>
    <scope>NUCLEOTIDE SEQUENCE [LARGE SCALE GENOMIC DNA]</scope>
    <source>
        <strain evidence="1">F231</strain>
    </source>
</reference>
<dbReference type="EMBL" id="JAXQNO010000022">
    <property type="protein sequence ID" value="KAK4767386.1"/>
    <property type="molecule type" value="Genomic_DNA"/>
</dbReference>
<dbReference type="InterPro" id="IPR029026">
    <property type="entry name" value="tRNA_m1G_MTases_N"/>
</dbReference>
<dbReference type="Gene3D" id="3.40.1280.10">
    <property type="match status" value="1"/>
</dbReference>
<gene>
    <name evidence="1" type="ORF">SAY86_015136</name>
</gene>
<dbReference type="InterPro" id="IPR029028">
    <property type="entry name" value="Alpha/beta_knot_MTases"/>
</dbReference>
<accession>A0AAN7QGL6</accession>
<evidence type="ECO:0000313" key="2">
    <source>
        <dbReference type="Proteomes" id="UP001346149"/>
    </source>
</evidence>
<protein>
    <submittedName>
        <fullName evidence="1">Uncharacterized protein</fullName>
    </submittedName>
</protein>
<comment type="caution">
    <text evidence="1">The sequence shown here is derived from an EMBL/GenBank/DDBJ whole genome shotgun (WGS) entry which is preliminary data.</text>
</comment>
<sequence length="160" mass="17516">MPLSLSRRRISKILGRSLSRMVVESYVVMHVGTLARSATAFGVSELIFVGRNFNSFCSYGSFLKVLPHSFLRPAYLTSVLARVFSLVPVLGISYELDCDICGVDITDGAVAVNENPFKRSTTFLLGNEAIGASLSREMRLMSLLLYGTLCMGATGNWPDH</sequence>